<feature type="domain" description="KIB1-4 beta-propeller" evidence="2">
    <location>
        <begin position="85"/>
        <end position="339"/>
    </location>
</feature>
<evidence type="ECO:0008006" key="5">
    <source>
        <dbReference type="Google" id="ProtNLM"/>
    </source>
</evidence>
<dbReference type="Gene3D" id="1.20.1280.50">
    <property type="match status" value="1"/>
</dbReference>
<dbReference type="PANTHER" id="PTHR33110">
    <property type="entry name" value="F-BOX/KELCH-REPEAT PROTEIN-RELATED"/>
    <property type="match status" value="1"/>
</dbReference>
<organism evidence="4">
    <name type="scientific">Aegilops tauschii</name>
    <name type="common">Tausch's goatgrass</name>
    <name type="synonym">Aegilops squarrosa</name>
    <dbReference type="NCBI Taxonomy" id="37682"/>
    <lineage>
        <taxon>Eukaryota</taxon>
        <taxon>Viridiplantae</taxon>
        <taxon>Streptophyta</taxon>
        <taxon>Embryophyta</taxon>
        <taxon>Tracheophyta</taxon>
        <taxon>Spermatophyta</taxon>
        <taxon>Magnoliopsida</taxon>
        <taxon>Liliopsida</taxon>
        <taxon>Poales</taxon>
        <taxon>Poaceae</taxon>
        <taxon>BOP clade</taxon>
        <taxon>Pooideae</taxon>
        <taxon>Triticodae</taxon>
        <taxon>Triticeae</taxon>
        <taxon>Triticinae</taxon>
        <taxon>Aegilops</taxon>
    </lineage>
</organism>
<dbReference type="SUPFAM" id="SSF81383">
    <property type="entry name" value="F-box domain"/>
    <property type="match status" value="1"/>
</dbReference>
<dbReference type="Pfam" id="PF01693">
    <property type="entry name" value="Cauli_VI"/>
    <property type="match status" value="1"/>
</dbReference>
<dbReference type="InterPro" id="IPR011320">
    <property type="entry name" value="RNase_H1_N"/>
</dbReference>
<dbReference type="Gene3D" id="3.40.970.10">
    <property type="entry name" value="Ribonuclease H1, N-terminal domain"/>
    <property type="match status" value="1"/>
</dbReference>
<accession>M8CC31</accession>
<dbReference type="ExpressionAtlas" id="M8CC31">
    <property type="expression patterns" value="baseline"/>
</dbReference>
<dbReference type="SUPFAM" id="SSF55658">
    <property type="entry name" value="L9 N-domain-like"/>
    <property type="match status" value="1"/>
</dbReference>
<evidence type="ECO:0000259" key="2">
    <source>
        <dbReference type="Pfam" id="PF03478"/>
    </source>
</evidence>
<dbReference type="AlphaFoldDB" id="M8CC31"/>
<feature type="domain" description="Ribonuclease H1 N-terminal" evidence="1">
    <location>
        <begin position="378"/>
        <end position="417"/>
    </location>
</feature>
<proteinExistence type="predicted"/>
<protein>
    <recommendedName>
        <fullName evidence="5">F-box domain-containing protein</fullName>
    </recommendedName>
</protein>
<sequence length="453" mass="51197">MGCTTPTPSPWAGLPPDLLLEVSSRLQHAADLVRFHAVCRSWREAAALLHSRPTCLPWVLTTRSGQMLHSIIDSRRSPEASSNDDIVLVEPPEVPPSHIRNWVASADGTAAWLFVTCPDPRLINIRTGAATHLPPLPDEIRTSMKKVRGVVYGDGTVFLYRALPSISCKVIFTAAILHPNDLAWTVLMKRLELSGRHYVMYHDGKVLVSAGDSLGCACVLMMMKFEANNSDNGSSLESTWDIKRDICYSHECSYIVESHGELLLATVLVSDRCYNRYTCSDLARMLRLKIRVMQKEPSSGKIQWVERDSRDLSDHMLFLGSPTSFASKLDEGNGCAYFVFWDGLFKYNFVKREAKLVKRLGLRRIDEVSRSEMAKDCYDVFIGRVPGVYDHWPDAQAQVDKYPGASHRGFDSRAEAESSYMRWTLQHQQGHWCLYYIVALLLMLIALLFYIMV</sequence>
<dbReference type="InterPro" id="IPR005174">
    <property type="entry name" value="KIB1-4_b-propeller"/>
</dbReference>
<dbReference type="CDD" id="cd09917">
    <property type="entry name" value="F-box_SF"/>
    <property type="match status" value="1"/>
</dbReference>
<dbReference type="PANTHER" id="PTHR33110:SF56">
    <property type="entry name" value="DUF295 DOMAIN-CONTAINING PROTEIN"/>
    <property type="match status" value="1"/>
</dbReference>
<dbReference type="Pfam" id="PF12937">
    <property type="entry name" value="F-box-like"/>
    <property type="match status" value="1"/>
</dbReference>
<name>M8CC31_AEGTA</name>
<dbReference type="InterPro" id="IPR009027">
    <property type="entry name" value="Ribosomal_bL9/RNase_H1_N"/>
</dbReference>
<evidence type="ECO:0000259" key="3">
    <source>
        <dbReference type="Pfam" id="PF12937"/>
    </source>
</evidence>
<dbReference type="EnsemblPlants" id="EMT31929">
    <property type="protein sequence ID" value="EMT31929"/>
    <property type="gene ID" value="F775_15774"/>
</dbReference>
<dbReference type="Pfam" id="PF03478">
    <property type="entry name" value="Beta-prop_KIB1-4"/>
    <property type="match status" value="1"/>
</dbReference>
<reference evidence="4" key="1">
    <citation type="submission" date="2015-06" db="UniProtKB">
        <authorList>
            <consortium name="EnsemblPlants"/>
        </authorList>
    </citation>
    <scope>IDENTIFICATION</scope>
</reference>
<evidence type="ECO:0000313" key="4">
    <source>
        <dbReference type="EnsemblPlants" id="EMT31929"/>
    </source>
</evidence>
<feature type="domain" description="F-box" evidence="3">
    <location>
        <begin position="11"/>
        <end position="46"/>
    </location>
</feature>
<dbReference type="InterPro" id="IPR001810">
    <property type="entry name" value="F-box_dom"/>
</dbReference>
<evidence type="ECO:0000259" key="1">
    <source>
        <dbReference type="Pfam" id="PF01693"/>
    </source>
</evidence>
<dbReference type="InterPro" id="IPR037056">
    <property type="entry name" value="RNase_H1_N_sf"/>
</dbReference>
<dbReference type="InterPro" id="IPR036047">
    <property type="entry name" value="F-box-like_dom_sf"/>
</dbReference>